<dbReference type="Pfam" id="PF01432">
    <property type="entry name" value="Peptidase_M3"/>
    <property type="match status" value="1"/>
</dbReference>
<dbReference type="InterPro" id="IPR001567">
    <property type="entry name" value="Pept_M3A_M3B_dom"/>
</dbReference>
<reference evidence="9 10" key="1">
    <citation type="journal article" date="2015" name="Nature">
        <title>rRNA introns, odd ribosomes, and small enigmatic genomes across a large radiation of phyla.</title>
        <authorList>
            <person name="Brown C.T."/>
            <person name="Hug L.A."/>
            <person name="Thomas B.C."/>
            <person name="Sharon I."/>
            <person name="Castelle C.J."/>
            <person name="Singh A."/>
            <person name="Wilkins M.J."/>
            <person name="Williams K.H."/>
            <person name="Banfield J.F."/>
        </authorList>
    </citation>
    <scope>NUCLEOTIDE SEQUENCE [LARGE SCALE GENOMIC DNA]</scope>
</reference>
<comment type="caution">
    <text evidence="9">The sequence shown here is derived from an EMBL/GenBank/DDBJ whole genome shotgun (WGS) entry which is preliminary data.</text>
</comment>
<gene>
    <name evidence="9" type="ORF">UT34_C0001G0028</name>
</gene>
<keyword evidence="4 6" id="KW-0862">Zinc</keyword>
<dbReference type="STRING" id="1619100.UT34_C0001G0028"/>
<protein>
    <submittedName>
        <fullName evidence="9">PepF/M3 family oligoendopeptidase</fullName>
    </submittedName>
</protein>
<comment type="similarity">
    <text evidence="6">Belongs to the peptidase M3 family.</text>
</comment>
<dbReference type="Gene3D" id="1.10.1370.20">
    <property type="entry name" value="Oligoendopeptidase f, C-terminal domain"/>
    <property type="match status" value="1"/>
</dbReference>
<dbReference type="Gene3D" id="1.20.140.70">
    <property type="entry name" value="Oligopeptidase f, N-terminal domain"/>
    <property type="match status" value="1"/>
</dbReference>
<keyword evidence="1 6" id="KW-0645">Protease</keyword>
<dbReference type="GO" id="GO:0006518">
    <property type="term" value="P:peptide metabolic process"/>
    <property type="evidence" value="ECO:0007669"/>
    <property type="project" value="TreeGrafter"/>
</dbReference>
<evidence type="ECO:0000256" key="1">
    <source>
        <dbReference type="ARBA" id="ARBA00022670"/>
    </source>
</evidence>
<evidence type="ECO:0000256" key="2">
    <source>
        <dbReference type="ARBA" id="ARBA00022723"/>
    </source>
</evidence>
<dbReference type="SUPFAM" id="SSF55486">
    <property type="entry name" value="Metalloproteases ('zincins'), catalytic domain"/>
    <property type="match status" value="1"/>
</dbReference>
<evidence type="ECO:0000259" key="8">
    <source>
        <dbReference type="Pfam" id="PF08439"/>
    </source>
</evidence>
<dbReference type="PANTHER" id="PTHR11804">
    <property type="entry name" value="PROTEASE M3 THIMET OLIGOPEPTIDASE-RELATED"/>
    <property type="match status" value="1"/>
</dbReference>
<dbReference type="Proteomes" id="UP000034799">
    <property type="component" value="Unassembled WGS sequence"/>
</dbReference>
<evidence type="ECO:0000256" key="6">
    <source>
        <dbReference type="RuleBase" id="RU003435"/>
    </source>
</evidence>
<dbReference type="InterPro" id="IPR013647">
    <property type="entry name" value="OligopepF_N_dom"/>
</dbReference>
<keyword evidence="3 6" id="KW-0378">Hydrolase</keyword>
<evidence type="ECO:0000256" key="3">
    <source>
        <dbReference type="ARBA" id="ARBA00022801"/>
    </source>
</evidence>
<accession>A0A0G0MS32</accession>
<dbReference type="GO" id="GO:0046872">
    <property type="term" value="F:metal ion binding"/>
    <property type="evidence" value="ECO:0007669"/>
    <property type="project" value="UniProtKB-UniRule"/>
</dbReference>
<keyword evidence="2 6" id="KW-0479">Metal-binding</keyword>
<dbReference type="InterPro" id="IPR042088">
    <property type="entry name" value="OligoPept_F_C"/>
</dbReference>
<dbReference type="AlphaFoldDB" id="A0A0G0MS32"/>
<dbReference type="InterPro" id="IPR045090">
    <property type="entry name" value="Pept_M3A_M3B"/>
</dbReference>
<evidence type="ECO:0000256" key="5">
    <source>
        <dbReference type="ARBA" id="ARBA00023049"/>
    </source>
</evidence>
<feature type="domain" description="Oligopeptidase F N-terminal" evidence="8">
    <location>
        <begin position="115"/>
        <end position="175"/>
    </location>
</feature>
<dbReference type="EMBL" id="LBWK01000001">
    <property type="protein sequence ID" value="KKR05988.1"/>
    <property type="molecule type" value="Genomic_DNA"/>
</dbReference>
<evidence type="ECO:0000256" key="4">
    <source>
        <dbReference type="ARBA" id="ARBA00022833"/>
    </source>
</evidence>
<dbReference type="PANTHER" id="PTHR11804:SF5">
    <property type="entry name" value="OLIGOENDOPEPTIDASE F"/>
    <property type="match status" value="1"/>
</dbReference>
<dbReference type="GO" id="GO:0004222">
    <property type="term" value="F:metalloendopeptidase activity"/>
    <property type="evidence" value="ECO:0007669"/>
    <property type="project" value="InterPro"/>
</dbReference>
<proteinExistence type="inferred from homology"/>
<organism evidence="9 10">
    <name type="scientific">candidate division WS6 bacterium GW2011_GWF2_39_15</name>
    <dbReference type="NCBI Taxonomy" id="1619100"/>
    <lineage>
        <taxon>Bacteria</taxon>
        <taxon>Candidatus Dojkabacteria</taxon>
    </lineage>
</organism>
<comment type="cofactor">
    <cofactor evidence="6">
        <name>Zn(2+)</name>
        <dbReference type="ChEBI" id="CHEBI:29105"/>
    </cofactor>
    <text evidence="6">Binds 1 zinc ion.</text>
</comment>
<evidence type="ECO:0000313" key="10">
    <source>
        <dbReference type="Proteomes" id="UP000034799"/>
    </source>
</evidence>
<dbReference type="CDD" id="cd09610">
    <property type="entry name" value="M3B_PepF"/>
    <property type="match status" value="1"/>
</dbReference>
<dbReference type="Pfam" id="PF08439">
    <property type="entry name" value="Peptidase_M3_N"/>
    <property type="match status" value="1"/>
</dbReference>
<name>A0A0G0MS32_9BACT</name>
<feature type="domain" description="Peptidase M3A/M3B catalytic" evidence="7">
    <location>
        <begin position="205"/>
        <end position="579"/>
    </location>
</feature>
<sequence length="599" mass="69930">MGREKYTWDLGLLYKSDDDPQIEIDCEGTLREWNSFIKKWKKDKKYLEDPKALYIALKEFEHLYTVYGLADKPMYYFWLKQALKQDDPKIKAKLSKIEDFATKLGNDIQFFTNSIARIPTDSQKKFLKDKNLAVYNHFLERTFISGKYLLSDDEEKILNLMVKPAYANWTKMTEEFLSKEEREMITEKGKRQIEPFNQIVGSTNSTNKKIRDLAGKYLHEINAQFADVATEEINSILEYKKVLDDLRKIERPDVSRHISDDIDSEVVDSLIKSVSSRFDISQRYYKLKAKLLKLKKLKYHERNVPIGELKTEFKFDESKKLVLRTFEKLDSELFHLAKLFFDRRLVDVNPKKGKIGGAFCIGYKTTLPTYILLNHNDKISDVTTIAHEFGHGINNELMKKSLSEINYGAPTSTAEVASTFFEDFIINEISLTLSDKERLILKLEKLNGDISSIFRQVALYKFEQELHKQYREKGYLSKIEIGNLFSKHMFAYMGSSVSKDKGSENWWVYWSHIRNFFYVYSYASGLLISKSLQNFVKRDPTFIQSVKSFLSEGQRRSPKDIFKTMGIDITDKAFWNKGLDQIEALLNEVESLAKKLGKI</sequence>
<dbReference type="GO" id="GO:0006508">
    <property type="term" value="P:proteolysis"/>
    <property type="evidence" value="ECO:0007669"/>
    <property type="project" value="UniProtKB-KW"/>
</dbReference>
<keyword evidence="5 6" id="KW-0482">Metalloprotease</keyword>
<evidence type="ECO:0000313" key="9">
    <source>
        <dbReference type="EMBL" id="KKR05988.1"/>
    </source>
</evidence>
<evidence type="ECO:0000259" key="7">
    <source>
        <dbReference type="Pfam" id="PF01432"/>
    </source>
</evidence>